<dbReference type="GO" id="GO:0009686">
    <property type="term" value="P:gibberellin biosynthetic process"/>
    <property type="evidence" value="ECO:0007669"/>
    <property type="project" value="TreeGrafter"/>
</dbReference>
<gene>
    <name evidence="5" type="ORF">Tsubulata_006365</name>
</gene>
<dbReference type="OrthoDB" id="2343925at2759"/>
<dbReference type="EMBL" id="JAKUCV010007716">
    <property type="protein sequence ID" value="KAJ4822265.1"/>
    <property type="molecule type" value="Genomic_DNA"/>
</dbReference>
<proteinExistence type="predicted"/>
<dbReference type="FunFam" id="1.50.10.160:FF:000001">
    <property type="entry name" value="Ent-copalyl diphosphate synthase"/>
    <property type="match status" value="1"/>
</dbReference>
<dbReference type="Gene3D" id="1.50.10.160">
    <property type="match status" value="1"/>
</dbReference>
<evidence type="ECO:0000313" key="5">
    <source>
        <dbReference type="EMBL" id="KAJ4822265.1"/>
    </source>
</evidence>
<keyword evidence="6" id="KW-1185">Reference proteome</keyword>
<dbReference type="SFLD" id="SFLDG01014">
    <property type="entry name" value="Terpene_Cyclase_Like_1_N-term"/>
    <property type="match status" value="1"/>
</dbReference>
<dbReference type="InterPro" id="IPR050148">
    <property type="entry name" value="Terpene_synthase-like"/>
</dbReference>
<dbReference type="GO" id="GO:0000287">
    <property type="term" value="F:magnesium ion binding"/>
    <property type="evidence" value="ECO:0007669"/>
    <property type="project" value="TreeGrafter"/>
</dbReference>
<comment type="cofactor">
    <cofactor evidence="1">
        <name>Mg(2+)</name>
        <dbReference type="ChEBI" id="CHEBI:18420"/>
    </cofactor>
</comment>
<keyword evidence="2" id="KW-0479">Metal-binding</keyword>
<dbReference type="SUPFAM" id="SSF48239">
    <property type="entry name" value="Terpenoid cyclases/Protein prenyltransferases"/>
    <property type="match status" value="2"/>
</dbReference>
<dbReference type="InterPro" id="IPR001906">
    <property type="entry name" value="Terpene_synth_N"/>
</dbReference>
<dbReference type="InterPro" id="IPR036965">
    <property type="entry name" value="Terpene_synth_N_sf"/>
</dbReference>
<feature type="domain" description="Terpene synthase N-terminal" evidence="4">
    <location>
        <begin position="211"/>
        <end position="418"/>
    </location>
</feature>
<dbReference type="AlphaFoldDB" id="A0A9Q0EZ09"/>
<evidence type="ECO:0000256" key="3">
    <source>
        <dbReference type="ARBA" id="ARBA00022842"/>
    </source>
</evidence>
<evidence type="ECO:0000259" key="4">
    <source>
        <dbReference type="Pfam" id="PF01397"/>
    </source>
</evidence>
<reference evidence="5" key="1">
    <citation type="submission" date="2022-02" db="EMBL/GenBank/DDBJ databases">
        <authorList>
            <person name="Henning P.M."/>
            <person name="McCubbin A.G."/>
            <person name="Shore J.S."/>
        </authorList>
    </citation>
    <scope>NUCLEOTIDE SEQUENCE</scope>
    <source>
        <strain evidence="5">F60SS</strain>
        <tissue evidence="5">Leaves</tissue>
    </source>
</reference>
<accession>A0A9Q0EZ09</accession>
<dbReference type="PANTHER" id="PTHR31739:SF4">
    <property type="entry name" value="ENT-COPALYL DIPHOSPHATE SYNTHASE, CHLOROPLASTIC"/>
    <property type="match status" value="1"/>
</dbReference>
<keyword evidence="3" id="KW-0460">Magnesium</keyword>
<dbReference type="InterPro" id="IPR008949">
    <property type="entry name" value="Isoprenoid_synthase_dom_sf"/>
</dbReference>
<dbReference type="GO" id="GO:0009507">
    <property type="term" value="C:chloroplast"/>
    <property type="evidence" value="ECO:0007669"/>
    <property type="project" value="TreeGrafter"/>
</dbReference>
<dbReference type="Gene3D" id="1.10.600.10">
    <property type="entry name" value="Farnesyl Diphosphate Synthase"/>
    <property type="match status" value="1"/>
</dbReference>
<dbReference type="SFLD" id="SFLDG01605">
    <property type="entry name" value="Terpene_Cyclase_Like_1_N-term"/>
    <property type="match status" value="1"/>
</dbReference>
<reference evidence="5" key="2">
    <citation type="journal article" date="2023" name="Plants (Basel)">
        <title>Annotation of the Turnera subulata (Passifloraceae) Draft Genome Reveals the S-Locus Evolved after the Divergence of Turneroideae from Passifloroideae in a Stepwise Manner.</title>
        <authorList>
            <person name="Henning P.M."/>
            <person name="Roalson E.H."/>
            <person name="Mir W."/>
            <person name="McCubbin A.G."/>
            <person name="Shore J.S."/>
        </authorList>
    </citation>
    <scope>NUCLEOTIDE SEQUENCE</scope>
    <source>
        <strain evidence="5">F60SS</strain>
    </source>
</reference>
<evidence type="ECO:0000313" key="6">
    <source>
        <dbReference type="Proteomes" id="UP001141552"/>
    </source>
</evidence>
<dbReference type="InterPro" id="IPR008930">
    <property type="entry name" value="Terpenoid_cyclase/PrenylTrfase"/>
</dbReference>
<dbReference type="Proteomes" id="UP001141552">
    <property type="component" value="Unassembled WGS sequence"/>
</dbReference>
<sequence length="681" mass="78863">MDFVDLVWPHRIIGDDKEEEVLEVSTPNDEIPKYVTTIRSILSSMEDGEINLSPYDTAWVALLEDVNRTDNPQFPSSIRWIADNQLSDGSWGDPDVCFVHDRLLNTLACVVALKKWNVYPDKCEKGMSFFNDNICKLEDENAENIPCGFEIVFPSLLDKARMLEIEIPNDSGLLQRIYAMRNLKLTKIPKEIMHAVPTSLLYSLEGLRDHDWERLLKLQFQDGSFLFSPSSTAFAFMQTKDDKCMQYLSKTVQKFGGAVPSAYPMDIFEQIWAVDRLQRLGISRYFQPEIEERVSYIHSCWSSTEGLGWAKNSRVHDLDDTAMGFRQLRLHGYDVSPDVIERFRKGDEFVSYPGESNNSLIAVCNFYRTTQLLFPGEKTLKDGKEFAYKYLRERQAANDLLDKWLISKDLPGEVRFALDVPWYACLPRLESRFYIEQYGGQEVVWIAKTFIRMPYIDNNNYLELAKLDYNNCQALHRREWNIFQKWYQEWHPQDFGLSSKSLLLAYFLAAASIFETERSRERLAWAKTAVMLDTIENYFVGDCSIEERRAFVHEFTNGLGAPLPVNGRRLDTKNRRRQELVTMLHGTIDQISFNELVAHGRDIGGNLRSSWEKWLLMWEGEGDRHKGEAELLVKTILLSAGPRVSVKNLIDHPQFEQLTKLTNKICYQLAHFKNGKVSSNE</sequence>
<evidence type="ECO:0000256" key="1">
    <source>
        <dbReference type="ARBA" id="ARBA00001946"/>
    </source>
</evidence>
<dbReference type="GO" id="GO:0010333">
    <property type="term" value="F:terpene synthase activity"/>
    <property type="evidence" value="ECO:0007669"/>
    <property type="project" value="InterPro"/>
</dbReference>
<dbReference type="PANTHER" id="PTHR31739">
    <property type="entry name" value="ENT-COPALYL DIPHOSPHATE SYNTHASE, CHLOROPLASTIC"/>
    <property type="match status" value="1"/>
</dbReference>
<dbReference type="Gene3D" id="1.50.10.130">
    <property type="entry name" value="Terpene synthase, N-terminal domain"/>
    <property type="match status" value="1"/>
</dbReference>
<name>A0A9Q0EZ09_9ROSI</name>
<evidence type="ECO:0000256" key="2">
    <source>
        <dbReference type="ARBA" id="ARBA00022723"/>
    </source>
</evidence>
<dbReference type="SUPFAM" id="SSF48576">
    <property type="entry name" value="Terpenoid synthases"/>
    <property type="match status" value="1"/>
</dbReference>
<dbReference type="Pfam" id="PF01397">
    <property type="entry name" value="Terpene_synth"/>
    <property type="match status" value="1"/>
</dbReference>
<protein>
    <recommendedName>
        <fullName evidence="4">Terpene synthase N-terminal domain-containing protein</fullName>
    </recommendedName>
</protein>
<organism evidence="5 6">
    <name type="scientific">Turnera subulata</name>
    <dbReference type="NCBI Taxonomy" id="218843"/>
    <lineage>
        <taxon>Eukaryota</taxon>
        <taxon>Viridiplantae</taxon>
        <taxon>Streptophyta</taxon>
        <taxon>Embryophyta</taxon>
        <taxon>Tracheophyta</taxon>
        <taxon>Spermatophyta</taxon>
        <taxon>Magnoliopsida</taxon>
        <taxon>eudicotyledons</taxon>
        <taxon>Gunneridae</taxon>
        <taxon>Pentapetalae</taxon>
        <taxon>rosids</taxon>
        <taxon>fabids</taxon>
        <taxon>Malpighiales</taxon>
        <taxon>Passifloraceae</taxon>
        <taxon>Turnera</taxon>
    </lineage>
</organism>
<dbReference type="FunFam" id="1.50.10.130:FF:000002">
    <property type="entry name" value="Ent-copalyl diphosphate synthase, chloroplastic"/>
    <property type="match status" value="1"/>
</dbReference>
<comment type="caution">
    <text evidence="5">The sequence shown here is derived from an EMBL/GenBank/DDBJ whole genome shotgun (WGS) entry which is preliminary data.</text>
</comment>